<gene>
    <name evidence="2" type="ORF">C8N34_10656</name>
</gene>
<evidence type="ECO:0000313" key="2">
    <source>
        <dbReference type="EMBL" id="PTX49877.1"/>
    </source>
</evidence>
<keyword evidence="3" id="KW-1185">Reference proteome</keyword>
<dbReference type="AlphaFoldDB" id="A0A2T6B1C2"/>
<dbReference type="InterPro" id="IPR009506">
    <property type="entry name" value="YjiS-like"/>
</dbReference>
<comment type="caution">
    <text evidence="2">The sequence shown here is derived from an EMBL/GenBank/DDBJ whole genome shotgun (WGS) entry which is preliminary data.</text>
</comment>
<feature type="domain" description="YjiS-like" evidence="1">
    <location>
        <begin position="19"/>
        <end position="53"/>
    </location>
</feature>
<protein>
    <submittedName>
        <fullName evidence="2">Uncharacterized protein DUF1127</fullName>
    </submittedName>
</protein>
<dbReference type="Proteomes" id="UP000244224">
    <property type="component" value="Unassembled WGS sequence"/>
</dbReference>
<dbReference type="Pfam" id="PF06568">
    <property type="entry name" value="YjiS-like"/>
    <property type="match status" value="1"/>
</dbReference>
<proteinExistence type="predicted"/>
<accession>A0A2T6B1C2</accession>
<organism evidence="2 3">
    <name type="scientific">Gemmobacter caeni</name>
    <dbReference type="NCBI Taxonomy" id="589035"/>
    <lineage>
        <taxon>Bacteria</taxon>
        <taxon>Pseudomonadati</taxon>
        <taxon>Pseudomonadota</taxon>
        <taxon>Alphaproteobacteria</taxon>
        <taxon>Rhodobacterales</taxon>
        <taxon>Paracoccaceae</taxon>
        <taxon>Gemmobacter</taxon>
    </lineage>
</organism>
<sequence length="72" mass="8287">MAQSQSLRRARPAPRQPLLRRLFALALLSRQRRALARLDAALLKDIGLTQDEAAEEARRAIWDVPAHWRHPL</sequence>
<dbReference type="EMBL" id="QBKP01000006">
    <property type="protein sequence ID" value="PTX49877.1"/>
    <property type="molecule type" value="Genomic_DNA"/>
</dbReference>
<evidence type="ECO:0000313" key="3">
    <source>
        <dbReference type="Proteomes" id="UP000244224"/>
    </source>
</evidence>
<name>A0A2T6B1C2_9RHOB</name>
<evidence type="ECO:0000259" key="1">
    <source>
        <dbReference type="Pfam" id="PF06568"/>
    </source>
</evidence>
<reference evidence="2 3" key="1">
    <citation type="submission" date="2018-04" db="EMBL/GenBank/DDBJ databases">
        <title>Genomic Encyclopedia of Archaeal and Bacterial Type Strains, Phase II (KMG-II): from individual species to whole genera.</title>
        <authorList>
            <person name="Goeker M."/>
        </authorList>
    </citation>
    <scope>NUCLEOTIDE SEQUENCE [LARGE SCALE GENOMIC DNA]</scope>
    <source>
        <strain evidence="2 3">DSM 21823</strain>
    </source>
</reference>
<dbReference type="RefSeq" id="WP_054300854.1">
    <property type="nucleotide sequence ID" value="NZ_QBKP01000006.1"/>
</dbReference>